<keyword evidence="2" id="KW-1185">Reference proteome</keyword>
<evidence type="ECO:0008006" key="3">
    <source>
        <dbReference type="Google" id="ProtNLM"/>
    </source>
</evidence>
<evidence type="ECO:0000313" key="2">
    <source>
        <dbReference type="Proteomes" id="UP000251889"/>
    </source>
</evidence>
<comment type="caution">
    <text evidence="1">The sequence shown here is derived from an EMBL/GenBank/DDBJ whole genome shotgun (WGS) entry which is preliminary data.</text>
</comment>
<name>A0A364Y3N2_9BACT</name>
<evidence type="ECO:0000313" key="1">
    <source>
        <dbReference type="EMBL" id="RAW01322.1"/>
    </source>
</evidence>
<proteinExistence type="predicted"/>
<dbReference type="Proteomes" id="UP000251889">
    <property type="component" value="Unassembled WGS sequence"/>
</dbReference>
<protein>
    <recommendedName>
        <fullName evidence="3">DUF4374 domain-containing protein</fullName>
    </recommendedName>
</protein>
<dbReference type="EMBL" id="QMFY01000004">
    <property type="protein sequence ID" value="RAW01322.1"/>
    <property type="molecule type" value="Genomic_DNA"/>
</dbReference>
<accession>A0A364Y3N2</accession>
<sequence length="394" mass="43291">MLWSCAEETDSAIGKEKFTSIFDVRDFNISYTPLDIVQTSDGGYVVLSARPLEESNFSYSGIHLLKADENGNYVSDITLGDSLVHAVSSLTLDGEKLHFICMNSQSTGARIVSFDASLGNITAKMVEGLTYPSAANYIPESKAFALLGYNSEDKQTQITVANLSGQLIKPLKTFITGLGGGEIIIDKIMIEHFLHTGRQYPFSVGKVKGQDIYYFNAFVNYNFSMGLTNLSEDDEGTFMFGENDDVGFSAVTSLGNASYAIARFDHTDTYLDPNASLSPGAIDPTEIGYNPYPELTPHATIKILPTEISEKKIIVFGSSTKSKQIGLYFYDQTTRAFHTSRYLGFSNPYEFSSMTRTADGGLAICGVTYLAGRFPRICIFKLSEEDVKENVVIE</sequence>
<organism evidence="1 2">
    <name type="scientific">Pseudochryseolinea flava</name>
    <dbReference type="NCBI Taxonomy" id="2059302"/>
    <lineage>
        <taxon>Bacteria</taxon>
        <taxon>Pseudomonadati</taxon>
        <taxon>Bacteroidota</taxon>
        <taxon>Cytophagia</taxon>
        <taxon>Cytophagales</taxon>
        <taxon>Fulvivirgaceae</taxon>
        <taxon>Pseudochryseolinea</taxon>
    </lineage>
</organism>
<reference evidence="1 2" key="1">
    <citation type="submission" date="2018-06" db="EMBL/GenBank/DDBJ databases">
        <title>Chryseolinea flavus sp. nov., a member of the phylum Bacteroidetes isolated from soil.</title>
        <authorList>
            <person name="Li Y."/>
            <person name="Wang J."/>
        </authorList>
    </citation>
    <scope>NUCLEOTIDE SEQUENCE [LARGE SCALE GENOMIC DNA]</scope>
    <source>
        <strain evidence="1 2">SDU1-6</strain>
    </source>
</reference>
<dbReference type="AlphaFoldDB" id="A0A364Y3N2"/>
<gene>
    <name evidence="1" type="ORF">DQQ10_10470</name>
</gene>